<comment type="caution">
    <text evidence="4">The sequence shown here is derived from an EMBL/GenBank/DDBJ whole genome shotgun (WGS) entry which is preliminary data.</text>
</comment>
<feature type="domain" description="Sulfotransferase" evidence="3">
    <location>
        <begin position="17"/>
        <end position="205"/>
    </location>
</feature>
<dbReference type="Pfam" id="PF00685">
    <property type="entry name" value="Sulfotransfer_1"/>
    <property type="match status" value="1"/>
</dbReference>
<accession>A0AAV5UYR5</accession>
<dbReference type="Proteomes" id="UP001432322">
    <property type="component" value="Unassembled WGS sequence"/>
</dbReference>
<reference evidence="4" key="1">
    <citation type="submission" date="2023-10" db="EMBL/GenBank/DDBJ databases">
        <title>Genome assembly of Pristionchus species.</title>
        <authorList>
            <person name="Yoshida K."/>
            <person name="Sommer R.J."/>
        </authorList>
    </citation>
    <scope>NUCLEOTIDE SEQUENCE</scope>
    <source>
        <strain evidence="4">RS5133</strain>
    </source>
</reference>
<feature type="non-terminal residue" evidence="4">
    <location>
        <position position="218"/>
    </location>
</feature>
<keyword evidence="5" id="KW-1185">Reference proteome</keyword>
<dbReference type="InterPro" id="IPR000863">
    <property type="entry name" value="Sulfotransferase_dom"/>
</dbReference>
<evidence type="ECO:0000259" key="3">
    <source>
        <dbReference type="Pfam" id="PF00685"/>
    </source>
</evidence>
<dbReference type="InterPro" id="IPR027417">
    <property type="entry name" value="P-loop_NTPase"/>
</dbReference>
<evidence type="ECO:0000256" key="1">
    <source>
        <dbReference type="ARBA" id="ARBA00005771"/>
    </source>
</evidence>
<evidence type="ECO:0000256" key="2">
    <source>
        <dbReference type="ARBA" id="ARBA00022679"/>
    </source>
</evidence>
<organism evidence="4 5">
    <name type="scientific">Pristionchus fissidentatus</name>
    <dbReference type="NCBI Taxonomy" id="1538716"/>
    <lineage>
        <taxon>Eukaryota</taxon>
        <taxon>Metazoa</taxon>
        <taxon>Ecdysozoa</taxon>
        <taxon>Nematoda</taxon>
        <taxon>Chromadorea</taxon>
        <taxon>Rhabditida</taxon>
        <taxon>Rhabditina</taxon>
        <taxon>Diplogasteromorpha</taxon>
        <taxon>Diplogasteroidea</taxon>
        <taxon>Neodiplogasteridae</taxon>
        <taxon>Pristionchus</taxon>
    </lineage>
</organism>
<dbReference type="AlphaFoldDB" id="A0AAV5UYR5"/>
<dbReference type="Gene3D" id="3.40.50.300">
    <property type="entry name" value="P-loop containing nucleotide triphosphate hydrolases"/>
    <property type="match status" value="1"/>
</dbReference>
<comment type="similarity">
    <text evidence="1">Belongs to the sulfotransferase 1 family.</text>
</comment>
<name>A0AAV5UYR5_9BILA</name>
<dbReference type="EMBL" id="BTSY01000001">
    <property type="protein sequence ID" value="GMT11395.1"/>
    <property type="molecule type" value="Genomic_DNA"/>
</dbReference>
<evidence type="ECO:0000313" key="5">
    <source>
        <dbReference type="Proteomes" id="UP001432322"/>
    </source>
</evidence>
<dbReference type="PANTHER" id="PTHR11783">
    <property type="entry name" value="SULFOTRANSFERASE SULT"/>
    <property type="match status" value="1"/>
</dbReference>
<keyword evidence="2" id="KW-0808">Transferase</keyword>
<proteinExistence type="inferred from homology"/>
<gene>
    <name evidence="4" type="ORF">PFISCL1PPCAC_2692</name>
</gene>
<sequence>MCYESPMIESLGSAYCENIREPRVFKTHLTYQETPRGGGAKYIFAVRNPKDCLTSYFHHHRNFKHYLFDHGEFDTFYELFMAGEVGYGDYFDYLNGWLEGIKKGEENVLLIKYEDMVADLCSSVFQIANFIGGRATEIIDNDHVLNRVIEASSISAMKKNQRRWFPQEMLNGDFIRKGGSGDWKNYFSEEQSRSMDARFNERLASTVADDWWKEVMAF</sequence>
<protein>
    <recommendedName>
        <fullName evidence="3">Sulfotransferase domain-containing protein</fullName>
    </recommendedName>
</protein>
<dbReference type="GO" id="GO:0008146">
    <property type="term" value="F:sulfotransferase activity"/>
    <property type="evidence" value="ECO:0007669"/>
    <property type="project" value="InterPro"/>
</dbReference>
<dbReference type="SUPFAM" id="SSF52540">
    <property type="entry name" value="P-loop containing nucleoside triphosphate hydrolases"/>
    <property type="match status" value="1"/>
</dbReference>
<evidence type="ECO:0000313" key="4">
    <source>
        <dbReference type="EMBL" id="GMT11395.1"/>
    </source>
</evidence>